<evidence type="ECO:0000313" key="1">
    <source>
        <dbReference type="EMBL" id="CAD2185649.1"/>
    </source>
</evidence>
<dbReference type="AlphaFoldDB" id="A0A6V7WF83"/>
<name>A0A6V7WF83_MELEN</name>
<accession>A0A6V7WF83</accession>
<protein>
    <submittedName>
        <fullName evidence="1">Uncharacterized protein</fullName>
    </submittedName>
</protein>
<organism evidence="1 2">
    <name type="scientific">Meloidogyne enterolobii</name>
    <name type="common">Root-knot nematode worm</name>
    <name type="synonym">Meloidogyne mayaguensis</name>
    <dbReference type="NCBI Taxonomy" id="390850"/>
    <lineage>
        <taxon>Eukaryota</taxon>
        <taxon>Metazoa</taxon>
        <taxon>Ecdysozoa</taxon>
        <taxon>Nematoda</taxon>
        <taxon>Chromadorea</taxon>
        <taxon>Rhabditida</taxon>
        <taxon>Tylenchina</taxon>
        <taxon>Tylenchomorpha</taxon>
        <taxon>Tylenchoidea</taxon>
        <taxon>Meloidogynidae</taxon>
        <taxon>Meloidogyninae</taxon>
        <taxon>Meloidogyne</taxon>
    </lineage>
</organism>
<evidence type="ECO:0000313" key="2">
    <source>
        <dbReference type="Proteomes" id="UP000580250"/>
    </source>
</evidence>
<dbReference type="Proteomes" id="UP000580250">
    <property type="component" value="Unassembled WGS sequence"/>
</dbReference>
<gene>
    <name evidence="1" type="ORF">MENT_LOCUS38093</name>
</gene>
<comment type="caution">
    <text evidence="1">The sequence shown here is derived from an EMBL/GenBank/DDBJ whole genome shotgun (WGS) entry which is preliminary data.</text>
</comment>
<proteinExistence type="predicted"/>
<dbReference type="EMBL" id="CAJEWN010000554">
    <property type="protein sequence ID" value="CAD2185649.1"/>
    <property type="molecule type" value="Genomic_DNA"/>
</dbReference>
<reference evidence="1 2" key="1">
    <citation type="submission" date="2020-08" db="EMBL/GenBank/DDBJ databases">
        <authorList>
            <person name="Koutsovoulos G."/>
            <person name="Danchin GJ E."/>
        </authorList>
    </citation>
    <scope>NUCLEOTIDE SEQUENCE [LARGE SCALE GENOMIC DNA]</scope>
</reference>
<sequence length="54" mass="6184">MLFCACFFFARLNVHRPSPKSPCNINDRAAAGGERIKRRKRGKVDMIGDWYGII</sequence>